<evidence type="ECO:0000259" key="7">
    <source>
        <dbReference type="PROSITE" id="PS51188"/>
    </source>
</evidence>
<dbReference type="CDD" id="cd10747">
    <property type="entry name" value="DnaJ_C"/>
    <property type="match status" value="1"/>
</dbReference>
<dbReference type="SUPFAM" id="SSF46565">
    <property type="entry name" value="Chaperone J-domain"/>
    <property type="match status" value="1"/>
</dbReference>
<dbReference type="InterPro" id="IPR008971">
    <property type="entry name" value="HSP40/DnaJ_pept-bd"/>
</dbReference>
<evidence type="ECO:0000256" key="5">
    <source>
        <dbReference type="PROSITE-ProRule" id="PRU00546"/>
    </source>
</evidence>
<dbReference type="Gene3D" id="2.60.260.20">
    <property type="entry name" value="Urease metallochaperone UreE, N-terminal domain"/>
    <property type="match status" value="2"/>
</dbReference>
<accession>A0A137NTN3</accession>
<dbReference type="AlphaFoldDB" id="A0A137NTN3"/>
<evidence type="ECO:0000259" key="6">
    <source>
        <dbReference type="PROSITE" id="PS50076"/>
    </source>
</evidence>
<dbReference type="PRINTS" id="PR00625">
    <property type="entry name" value="JDOMAIN"/>
</dbReference>
<dbReference type="FunFam" id="2.60.260.20:FF:000013">
    <property type="entry name" value="DnaJ subfamily B member 11"/>
    <property type="match status" value="1"/>
</dbReference>
<dbReference type="GO" id="GO:0051082">
    <property type="term" value="F:unfolded protein binding"/>
    <property type="evidence" value="ECO:0007669"/>
    <property type="project" value="InterPro"/>
</dbReference>
<dbReference type="SUPFAM" id="SSF49493">
    <property type="entry name" value="HSP40/DnaJ peptide-binding domain"/>
    <property type="match status" value="2"/>
</dbReference>
<dbReference type="PROSITE" id="PS50076">
    <property type="entry name" value="DNAJ_2"/>
    <property type="match status" value="1"/>
</dbReference>
<dbReference type="Pfam" id="PF00684">
    <property type="entry name" value="DnaJ_CXXCXGXG"/>
    <property type="match status" value="1"/>
</dbReference>
<dbReference type="InterPro" id="IPR002939">
    <property type="entry name" value="DnaJ_C"/>
</dbReference>
<keyword evidence="3 5" id="KW-0863">Zinc-finger</keyword>
<keyword evidence="1 5" id="KW-0479">Metal-binding</keyword>
<dbReference type="InterPro" id="IPR001305">
    <property type="entry name" value="HSP_DnaJ_Cys-rich_dom"/>
</dbReference>
<evidence type="ECO:0000256" key="1">
    <source>
        <dbReference type="ARBA" id="ARBA00022723"/>
    </source>
</evidence>
<evidence type="ECO:0000256" key="3">
    <source>
        <dbReference type="ARBA" id="ARBA00022771"/>
    </source>
</evidence>
<evidence type="ECO:0000256" key="2">
    <source>
        <dbReference type="ARBA" id="ARBA00022737"/>
    </source>
</evidence>
<gene>
    <name evidence="8" type="ORF">CONCODRAFT_20480</name>
</gene>
<dbReference type="PANTHER" id="PTHR43888">
    <property type="entry name" value="DNAJ-LIKE-2, ISOFORM A-RELATED"/>
    <property type="match status" value="1"/>
</dbReference>
<feature type="domain" description="J" evidence="6">
    <location>
        <begin position="5"/>
        <end position="67"/>
    </location>
</feature>
<dbReference type="GO" id="GO:0030544">
    <property type="term" value="F:Hsp70 protein binding"/>
    <property type="evidence" value="ECO:0007669"/>
    <property type="project" value="InterPro"/>
</dbReference>
<dbReference type="EMBL" id="KQ964786">
    <property type="protein sequence ID" value="KXN65984.1"/>
    <property type="molecule type" value="Genomic_DNA"/>
</dbReference>
<dbReference type="GO" id="GO:0008270">
    <property type="term" value="F:zinc ion binding"/>
    <property type="evidence" value="ECO:0007669"/>
    <property type="project" value="UniProtKB-KW"/>
</dbReference>
<keyword evidence="2" id="KW-0677">Repeat</keyword>
<dbReference type="Pfam" id="PF00226">
    <property type="entry name" value="DnaJ"/>
    <property type="match status" value="1"/>
</dbReference>
<dbReference type="GO" id="GO:0006457">
    <property type="term" value="P:protein folding"/>
    <property type="evidence" value="ECO:0007669"/>
    <property type="project" value="InterPro"/>
</dbReference>
<proteinExistence type="predicted"/>
<sequence length="407" mass="45975">MDLDDLYDVLNVSPDATESDIKKAYKSLAMKYHPDKVSGKEEEFKRVSHAYEILSDSDKRRQYDLSRNQANSDNFHFFNEFNMPGFGHPHHSHHHSPTMKGKTQTIPLQVDLEVVYNGKTYTFEMEKTIVCKICSGRGGKIGAVAKPCTDCQGKGVVPKVRQMSNGVFQPMYVTCEQCDGRGEVLKRKDACKKCKGKRTLVEKKPLNVFVEKGMVDQQKIKFSNEGDQQPGQEPGDLVVQIIVNPHSKFEVKGIDLKTSVKISLQEALLGVDGIFLTHLDGRVLTVKRPNTPQPIQPGSILKIVGEGMPQFKRPFDKGDLYVTVEVELPSIKWISENIHIVKQLPSNGERLRSSTKFNPNAEHDEVDLRKSNLDNYGSKVANGEQYIKLDDEEDEHDFNFPNQCPQQ</sequence>
<dbReference type="InterPro" id="IPR018253">
    <property type="entry name" value="DnaJ_domain_CS"/>
</dbReference>
<dbReference type="SUPFAM" id="SSF57938">
    <property type="entry name" value="DnaJ/Hsp40 cysteine-rich domain"/>
    <property type="match status" value="1"/>
</dbReference>
<dbReference type="CDD" id="cd10719">
    <property type="entry name" value="DnaJ_zf"/>
    <property type="match status" value="1"/>
</dbReference>
<dbReference type="FunFam" id="2.10.230.10:FF:000001">
    <property type="entry name" value="DnaJ subfamily A member 2"/>
    <property type="match status" value="1"/>
</dbReference>
<evidence type="ECO:0000313" key="8">
    <source>
        <dbReference type="EMBL" id="KXN65984.1"/>
    </source>
</evidence>
<dbReference type="InterPro" id="IPR044713">
    <property type="entry name" value="DNJA1/2-like"/>
</dbReference>
<dbReference type="SMART" id="SM00271">
    <property type="entry name" value="DnaJ"/>
    <property type="match status" value="1"/>
</dbReference>
<name>A0A137NTN3_CONC2</name>
<keyword evidence="9" id="KW-1185">Reference proteome</keyword>
<evidence type="ECO:0000256" key="4">
    <source>
        <dbReference type="ARBA" id="ARBA00022833"/>
    </source>
</evidence>
<dbReference type="InterPro" id="IPR001623">
    <property type="entry name" value="DnaJ_domain"/>
</dbReference>
<dbReference type="Gene3D" id="1.10.287.110">
    <property type="entry name" value="DnaJ domain"/>
    <property type="match status" value="1"/>
</dbReference>
<dbReference type="OrthoDB" id="550424at2759"/>
<dbReference type="Proteomes" id="UP000070444">
    <property type="component" value="Unassembled WGS sequence"/>
</dbReference>
<reference evidence="8 9" key="1">
    <citation type="journal article" date="2015" name="Genome Biol. Evol.">
        <title>Phylogenomic analyses indicate that early fungi evolved digesting cell walls of algal ancestors of land plants.</title>
        <authorList>
            <person name="Chang Y."/>
            <person name="Wang S."/>
            <person name="Sekimoto S."/>
            <person name="Aerts A.L."/>
            <person name="Choi C."/>
            <person name="Clum A."/>
            <person name="LaButti K.M."/>
            <person name="Lindquist E.A."/>
            <person name="Yee Ngan C."/>
            <person name="Ohm R.A."/>
            <person name="Salamov A.A."/>
            <person name="Grigoriev I.V."/>
            <person name="Spatafora J.W."/>
            <person name="Berbee M.L."/>
        </authorList>
    </citation>
    <scope>NUCLEOTIDE SEQUENCE [LARGE SCALE GENOMIC DNA]</scope>
    <source>
        <strain evidence="8 9">NRRL 28638</strain>
    </source>
</reference>
<dbReference type="CDD" id="cd06257">
    <property type="entry name" value="DnaJ"/>
    <property type="match status" value="1"/>
</dbReference>
<evidence type="ECO:0000313" key="9">
    <source>
        <dbReference type="Proteomes" id="UP000070444"/>
    </source>
</evidence>
<dbReference type="InterPro" id="IPR036869">
    <property type="entry name" value="J_dom_sf"/>
</dbReference>
<feature type="zinc finger region" description="CR-type" evidence="5">
    <location>
        <begin position="118"/>
        <end position="203"/>
    </location>
</feature>
<dbReference type="PROSITE" id="PS51188">
    <property type="entry name" value="ZF_CR"/>
    <property type="match status" value="1"/>
</dbReference>
<dbReference type="InterPro" id="IPR036410">
    <property type="entry name" value="HSP_DnaJ_Cys-rich_dom_sf"/>
</dbReference>
<organism evidence="8 9">
    <name type="scientific">Conidiobolus coronatus (strain ATCC 28846 / CBS 209.66 / NRRL 28638)</name>
    <name type="common">Delacroixia coronata</name>
    <dbReference type="NCBI Taxonomy" id="796925"/>
    <lineage>
        <taxon>Eukaryota</taxon>
        <taxon>Fungi</taxon>
        <taxon>Fungi incertae sedis</taxon>
        <taxon>Zoopagomycota</taxon>
        <taxon>Entomophthoromycotina</taxon>
        <taxon>Entomophthoromycetes</taxon>
        <taxon>Entomophthorales</taxon>
        <taxon>Ancylistaceae</taxon>
        <taxon>Conidiobolus</taxon>
    </lineage>
</organism>
<dbReference type="OMA" id="FFMCMNI"/>
<dbReference type="Gene3D" id="2.10.230.10">
    <property type="entry name" value="Heat shock protein DnaJ, cysteine-rich domain"/>
    <property type="match status" value="1"/>
</dbReference>
<protein>
    <submittedName>
        <fullName evidence="8">Dnaja4 protein</fullName>
    </submittedName>
</protein>
<keyword evidence="4 5" id="KW-0862">Zinc</keyword>
<dbReference type="PROSITE" id="PS00636">
    <property type="entry name" value="DNAJ_1"/>
    <property type="match status" value="1"/>
</dbReference>
<dbReference type="STRING" id="796925.A0A137NTN3"/>
<dbReference type="Pfam" id="PF01556">
    <property type="entry name" value="DnaJ_C"/>
    <property type="match status" value="1"/>
</dbReference>
<feature type="domain" description="CR-type" evidence="7">
    <location>
        <begin position="118"/>
        <end position="203"/>
    </location>
</feature>